<keyword evidence="1" id="KW-0472">Membrane</keyword>
<sequence length="83" mass="9796">MSIVFHLVHSLPYWIFRSCASIFVFLVGVFNRGRIIGISLLFETPFLRDHSTRLHPIPLNFWSLAHQESRKPFGSSWLLRVWL</sequence>
<organism evidence="2 3">
    <name type="scientific">Ajellomyces capsulatus</name>
    <name type="common">Darling's disease fungus</name>
    <name type="synonym">Histoplasma capsulatum</name>
    <dbReference type="NCBI Taxonomy" id="5037"/>
    <lineage>
        <taxon>Eukaryota</taxon>
        <taxon>Fungi</taxon>
        <taxon>Dikarya</taxon>
        <taxon>Ascomycota</taxon>
        <taxon>Pezizomycotina</taxon>
        <taxon>Eurotiomycetes</taxon>
        <taxon>Eurotiomycetidae</taxon>
        <taxon>Onygenales</taxon>
        <taxon>Ajellomycetaceae</taxon>
        <taxon>Histoplasma</taxon>
    </lineage>
</organism>
<keyword evidence="1" id="KW-0812">Transmembrane</keyword>
<protein>
    <submittedName>
        <fullName evidence="2">Uncharacterized protein</fullName>
    </submittedName>
</protein>
<comment type="caution">
    <text evidence="2">The sequence shown here is derived from an EMBL/GenBank/DDBJ whole genome shotgun (WGS) entry which is preliminary data.</text>
</comment>
<dbReference type="Proteomes" id="UP000670092">
    <property type="component" value="Unassembled WGS sequence"/>
</dbReference>
<dbReference type="EMBL" id="JAEVHI010000001">
    <property type="protein sequence ID" value="KAG5305153.1"/>
    <property type="molecule type" value="Genomic_DNA"/>
</dbReference>
<keyword evidence="1" id="KW-1133">Transmembrane helix</keyword>
<accession>A0A8H7ZAF5</accession>
<feature type="transmembrane region" description="Helical" evidence="1">
    <location>
        <begin position="12"/>
        <end position="30"/>
    </location>
</feature>
<evidence type="ECO:0000313" key="3">
    <source>
        <dbReference type="Proteomes" id="UP000670092"/>
    </source>
</evidence>
<reference evidence="2 3" key="1">
    <citation type="submission" date="2021-01" db="EMBL/GenBank/DDBJ databases">
        <title>Chromosome-level genome assembly of a human fungal pathogen reveals clustering of transcriptionally co-regulated genes.</title>
        <authorList>
            <person name="Voorhies M."/>
            <person name="Cohen S."/>
            <person name="Shea T.P."/>
            <person name="Petrus S."/>
            <person name="Munoz J.F."/>
            <person name="Poplawski S."/>
            <person name="Goldman W.E."/>
            <person name="Michael T."/>
            <person name="Cuomo C.A."/>
            <person name="Sil A."/>
            <person name="Beyhan S."/>
        </authorList>
    </citation>
    <scope>NUCLEOTIDE SEQUENCE [LARGE SCALE GENOMIC DNA]</scope>
    <source>
        <strain evidence="2 3">G184AR</strain>
    </source>
</reference>
<evidence type="ECO:0000256" key="1">
    <source>
        <dbReference type="SAM" id="Phobius"/>
    </source>
</evidence>
<gene>
    <name evidence="2" type="ORF">I7I52_03720</name>
</gene>
<name>A0A8H7ZAF5_AJECA</name>
<dbReference type="AlphaFoldDB" id="A0A8H7ZAF5"/>
<dbReference type="VEuPathDB" id="FungiDB:I7I52_03720"/>
<evidence type="ECO:0000313" key="2">
    <source>
        <dbReference type="EMBL" id="KAG5305153.1"/>
    </source>
</evidence>
<proteinExistence type="predicted"/>